<feature type="region of interest" description="Disordered" evidence="1">
    <location>
        <begin position="97"/>
        <end position="117"/>
    </location>
</feature>
<feature type="compositionally biased region" description="Basic and acidic residues" evidence="1">
    <location>
        <begin position="97"/>
        <end position="106"/>
    </location>
</feature>
<protein>
    <submittedName>
        <fullName evidence="2">Uncharacterized protein</fullName>
    </submittedName>
</protein>
<accession>A0AAN8SEQ7</accession>
<gene>
    <name evidence="2" type="ORF">RUM43_001037</name>
</gene>
<sequence length="117" mass="13534">MISAESDICTFSLRAIHFKSSHVFATGLFTAGTRPHYLQKLYDSAAPTPVHTIRQLDRFRRDGTRSSKFFVCTPVLTGKKRRYKKIDLEIETRKTMTPFRHFDHPSNQKCQSRGVTQ</sequence>
<organism evidence="2 3">
    <name type="scientific">Polyplax serrata</name>
    <name type="common">Common mouse louse</name>
    <dbReference type="NCBI Taxonomy" id="468196"/>
    <lineage>
        <taxon>Eukaryota</taxon>
        <taxon>Metazoa</taxon>
        <taxon>Ecdysozoa</taxon>
        <taxon>Arthropoda</taxon>
        <taxon>Hexapoda</taxon>
        <taxon>Insecta</taxon>
        <taxon>Pterygota</taxon>
        <taxon>Neoptera</taxon>
        <taxon>Paraneoptera</taxon>
        <taxon>Psocodea</taxon>
        <taxon>Troctomorpha</taxon>
        <taxon>Phthiraptera</taxon>
        <taxon>Anoplura</taxon>
        <taxon>Polyplacidae</taxon>
        <taxon>Polyplax</taxon>
    </lineage>
</organism>
<dbReference type="AlphaFoldDB" id="A0AAN8SEQ7"/>
<name>A0AAN8SEQ7_POLSC</name>
<feature type="compositionally biased region" description="Polar residues" evidence="1">
    <location>
        <begin position="107"/>
        <end position="117"/>
    </location>
</feature>
<evidence type="ECO:0000313" key="3">
    <source>
        <dbReference type="Proteomes" id="UP001372834"/>
    </source>
</evidence>
<comment type="caution">
    <text evidence="2">The sequence shown here is derived from an EMBL/GenBank/DDBJ whole genome shotgun (WGS) entry which is preliminary data.</text>
</comment>
<evidence type="ECO:0000313" key="2">
    <source>
        <dbReference type="EMBL" id="KAK6644764.1"/>
    </source>
</evidence>
<reference evidence="2 3" key="1">
    <citation type="submission" date="2023-10" db="EMBL/GenBank/DDBJ databases">
        <title>Genomes of two closely related lineages of the louse Polyplax serrata with different host specificities.</title>
        <authorList>
            <person name="Martinu J."/>
            <person name="Tarabai H."/>
            <person name="Stefka J."/>
            <person name="Hypsa V."/>
        </authorList>
    </citation>
    <scope>NUCLEOTIDE SEQUENCE [LARGE SCALE GENOMIC DNA]</scope>
    <source>
        <strain evidence="2">HR10_N</strain>
    </source>
</reference>
<dbReference type="Proteomes" id="UP001372834">
    <property type="component" value="Unassembled WGS sequence"/>
</dbReference>
<dbReference type="EMBL" id="JAWJWE010000001">
    <property type="protein sequence ID" value="KAK6644764.1"/>
    <property type="molecule type" value="Genomic_DNA"/>
</dbReference>
<evidence type="ECO:0000256" key="1">
    <source>
        <dbReference type="SAM" id="MobiDB-lite"/>
    </source>
</evidence>
<proteinExistence type="predicted"/>